<evidence type="ECO:0000259" key="4">
    <source>
        <dbReference type="Pfam" id="PF08352"/>
    </source>
</evidence>
<keyword evidence="1" id="KW-0813">Transport</keyword>
<evidence type="ECO:0000313" key="6">
    <source>
        <dbReference type="Proteomes" id="UP000073601"/>
    </source>
</evidence>
<gene>
    <name evidence="5" type="primary">ddpD_3</name>
    <name evidence="5" type="ORF">GMA8713_03624</name>
</gene>
<name>A0A128FFN2_9GAMM</name>
<organism evidence="5 6">
    <name type="scientific">Grimontia marina</name>
    <dbReference type="NCBI Taxonomy" id="646534"/>
    <lineage>
        <taxon>Bacteria</taxon>
        <taxon>Pseudomonadati</taxon>
        <taxon>Pseudomonadota</taxon>
        <taxon>Gammaproteobacteria</taxon>
        <taxon>Vibrionales</taxon>
        <taxon>Vibrionaceae</taxon>
        <taxon>Grimontia</taxon>
    </lineage>
</organism>
<dbReference type="InterPro" id="IPR013563">
    <property type="entry name" value="Oligopep_ABC_C"/>
</dbReference>
<keyword evidence="3 5" id="KW-0067">ATP-binding</keyword>
<dbReference type="AlphaFoldDB" id="A0A128FFN2"/>
<dbReference type="Gene3D" id="3.40.50.300">
    <property type="entry name" value="P-loop containing nucleotide triphosphate hydrolases"/>
    <property type="match status" value="1"/>
</dbReference>
<dbReference type="EMBL" id="FIZY01000039">
    <property type="protein sequence ID" value="CZF85578.1"/>
    <property type="molecule type" value="Genomic_DNA"/>
</dbReference>
<dbReference type="GO" id="GO:0005524">
    <property type="term" value="F:ATP binding"/>
    <property type="evidence" value="ECO:0007669"/>
    <property type="project" value="UniProtKB-KW"/>
</dbReference>
<evidence type="ECO:0000313" key="5">
    <source>
        <dbReference type="EMBL" id="CZF85578.1"/>
    </source>
</evidence>
<dbReference type="SUPFAM" id="SSF52540">
    <property type="entry name" value="P-loop containing nucleoside triphosphate hydrolases"/>
    <property type="match status" value="1"/>
</dbReference>
<protein>
    <submittedName>
        <fullName evidence="5">Putative D,D-dipeptide transport ATP-binding protein DdpD</fullName>
    </submittedName>
</protein>
<evidence type="ECO:0000256" key="2">
    <source>
        <dbReference type="ARBA" id="ARBA00022741"/>
    </source>
</evidence>
<reference evidence="6" key="1">
    <citation type="submission" date="2016-02" db="EMBL/GenBank/DDBJ databases">
        <authorList>
            <person name="Rodrigo-Torres Lidia"/>
            <person name="Arahal R.David."/>
        </authorList>
    </citation>
    <scope>NUCLEOTIDE SEQUENCE [LARGE SCALE GENOMIC DNA]</scope>
    <source>
        <strain evidence="6">CECT 8713</strain>
    </source>
</reference>
<dbReference type="GO" id="GO:0015833">
    <property type="term" value="P:peptide transport"/>
    <property type="evidence" value="ECO:0007669"/>
    <property type="project" value="InterPro"/>
</dbReference>
<dbReference type="Pfam" id="PF08352">
    <property type="entry name" value="oligo_HPY"/>
    <property type="match status" value="1"/>
</dbReference>
<keyword evidence="6" id="KW-1185">Reference proteome</keyword>
<proteinExistence type="predicted"/>
<dbReference type="PANTHER" id="PTHR43067:SF3">
    <property type="entry name" value="MALTOSE ABC TRANSPORTER, ATP-BINDING PROTEIN"/>
    <property type="match status" value="1"/>
</dbReference>
<sequence>MYAGKIVETGPTDVVLDSPAHPYTKKLIACVPELGRGKGALEAIPGLPPVVDKLPPGCAFAARCSKAADTCQQGEVSRNEASGRMVLCHYPEEKLV</sequence>
<keyword evidence="2" id="KW-0547">Nucleotide-binding</keyword>
<evidence type="ECO:0000256" key="3">
    <source>
        <dbReference type="ARBA" id="ARBA00022840"/>
    </source>
</evidence>
<evidence type="ECO:0000256" key="1">
    <source>
        <dbReference type="ARBA" id="ARBA00022448"/>
    </source>
</evidence>
<dbReference type="InterPro" id="IPR027417">
    <property type="entry name" value="P-loop_NTPase"/>
</dbReference>
<dbReference type="PANTHER" id="PTHR43067">
    <property type="entry name" value="OLIGOPEPTIDE/DIPEPTIDE ABC TRANSPORTER, ATPASE SUBUNIT"/>
    <property type="match status" value="1"/>
</dbReference>
<accession>A0A128FFN2</accession>
<dbReference type="Proteomes" id="UP000073601">
    <property type="component" value="Unassembled WGS sequence"/>
</dbReference>
<feature type="domain" description="Oligopeptide/dipeptide ABC transporter C-terminal" evidence="4">
    <location>
        <begin position="7"/>
        <end position="71"/>
    </location>
</feature>
<dbReference type="NCBIfam" id="TIGR01727">
    <property type="entry name" value="oligo_HPY"/>
    <property type="match status" value="1"/>
</dbReference>